<keyword evidence="2" id="KW-1185">Reference proteome</keyword>
<dbReference type="AlphaFoldDB" id="A0A133PXI6"/>
<reference evidence="2" key="1">
    <citation type="submission" date="2016-01" db="EMBL/GenBank/DDBJ databases">
        <authorList>
            <person name="Mitreva M."/>
            <person name="Pepin K.H."/>
            <person name="Mihindukulasuriya K.A."/>
            <person name="Fulton R."/>
            <person name="Fronick C."/>
            <person name="O'Laughlin M."/>
            <person name="Miner T."/>
            <person name="Herter B."/>
            <person name="Rosa B.A."/>
            <person name="Cordes M."/>
            <person name="Tomlinson C."/>
            <person name="Wollam A."/>
            <person name="Palsikar V.B."/>
            <person name="Mardis E.R."/>
            <person name="Wilson R.K."/>
        </authorList>
    </citation>
    <scope>NUCLEOTIDE SEQUENCE [LARGE SCALE GENOMIC DNA]</scope>
    <source>
        <strain evidence="2">MJR7716</strain>
    </source>
</reference>
<gene>
    <name evidence="1" type="ORF">HMPREF3226_02192</name>
</gene>
<name>A0A133PXI6_9BACT</name>
<evidence type="ECO:0000313" key="2">
    <source>
        <dbReference type="Proteomes" id="UP000070533"/>
    </source>
</evidence>
<sequence>MVHAKATVRRSCLVADAEAMWESIFGDRSMSKGDFMERVKKLYT</sequence>
<dbReference type="EMBL" id="LRQG01000197">
    <property type="protein sequence ID" value="KXA34727.1"/>
    <property type="molecule type" value="Genomic_DNA"/>
</dbReference>
<proteinExistence type="predicted"/>
<organism evidence="1 2">
    <name type="scientific">Prevotella corporis</name>
    <dbReference type="NCBI Taxonomy" id="28128"/>
    <lineage>
        <taxon>Bacteria</taxon>
        <taxon>Pseudomonadati</taxon>
        <taxon>Bacteroidota</taxon>
        <taxon>Bacteroidia</taxon>
        <taxon>Bacteroidales</taxon>
        <taxon>Prevotellaceae</taxon>
        <taxon>Prevotella</taxon>
    </lineage>
</organism>
<accession>A0A133PXI6</accession>
<protein>
    <submittedName>
        <fullName evidence="1">Uncharacterized protein</fullName>
    </submittedName>
</protein>
<dbReference type="RefSeq" id="WP_262500441.1">
    <property type="nucleotide sequence ID" value="NZ_CALGLL010000256.1"/>
</dbReference>
<dbReference type="Proteomes" id="UP000070533">
    <property type="component" value="Unassembled WGS sequence"/>
</dbReference>
<comment type="caution">
    <text evidence="1">The sequence shown here is derived from an EMBL/GenBank/DDBJ whole genome shotgun (WGS) entry which is preliminary data.</text>
</comment>
<evidence type="ECO:0000313" key="1">
    <source>
        <dbReference type="EMBL" id="KXA34727.1"/>
    </source>
</evidence>
<dbReference type="PATRIC" id="fig|28128.5.peg.2256"/>